<feature type="domain" description="Histidine kinase/HSP90-like ATPase" evidence="6">
    <location>
        <begin position="446"/>
        <end position="552"/>
    </location>
</feature>
<reference evidence="8" key="1">
    <citation type="journal article" date="2019" name="Int. J. Syst. Evol. Microbiol.">
        <title>The Global Catalogue of Microorganisms (GCM) 10K type strain sequencing project: providing services to taxonomists for standard genome sequencing and annotation.</title>
        <authorList>
            <consortium name="The Broad Institute Genomics Platform"/>
            <consortium name="The Broad Institute Genome Sequencing Center for Infectious Disease"/>
            <person name="Wu L."/>
            <person name="Ma J."/>
        </authorList>
    </citation>
    <scope>NUCLEOTIDE SEQUENCE [LARGE SCALE GENOMIC DNA]</scope>
    <source>
        <strain evidence="8">SYNS20</strain>
    </source>
</reference>
<organism evidence="7 8">
    <name type="scientific">Streptomyces monticola</name>
    <dbReference type="NCBI Taxonomy" id="2666263"/>
    <lineage>
        <taxon>Bacteria</taxon>
        <taxon>Bacillati</taxon>
        <taxon>Actinomycetota</taxon>
        <taxon>Actinomycetes</taxon>
        <taxon>Kitasatosporales</taxon>
        <taxon>Streptomycetaceae</taxon>
        <taxon>Streptomyces</taxon>
    </lineage>
</organism>
<feature type="transmembrane region" description="Helical" evidence="5">
    <location>
        <begin position="205"/>
        <end position="224"/>
    </location>
</feature>
<keyword evidence="3" id="KW-0902">Two-component regulatory system</keyword>
<evidence type="ECO:0000313" key="8">
    <source>
        <dbReference type="Proteomes" id="UP001596523"/>
    </source>
</evidence>
<gene>
    <name evidence="7" type="ORF">ACFQVC_13375</name>
</gene>
<dbReference type="SUPFAM" id="SSF55874">
    <property type="entry name" value="ATPase domain of HSP90 chaperone/DNA topoisomerase II/histidine kinase"/>
    <property type="match status" value="1"/>
</dbReference>
<dbReference type="InterPro" id="IPR050482">
    <property type="entry name" value="Sensor_HK_TwoCompSys"/>
</dbReference>
<dbReference type="PANTHER" id="PTHR24421">
    <property type="entry name" value="NITRATE/NITRITE SENSOR PROTEIN NARX-RELATED"/>
    <property type="match status" value="1"/>
</dbReference>
<dbReference type="Proteomes" id="UP001596523">
    <property type="component" value="Unassembled WGS sequence"/>
</dbReference>
<dbReference type="Pfam" id="PF07730">
    <property type="entry name" value="HisKA_3"/>
    <property type="match status" value="1"/>
</dbReference>
<dbReference type="InterPro" id="IPR036890">
    <property type="entry name" value="HATPase_C_sf"/>
</dbReference>
<feature type="compositionally biased region" description="Low complexity" evidence="4">
    <location>
        <begin position="8"/>
        <end position="45"/>
    </location>
</feature>
<keyword evidence="8" id="KW-1185">Reference proteome</keyword>
<evidence type="ECO:0000256" key="1">
    <source>
        <dbReference type="ARBA" id="ARBA00022679"/>
    </source>
</evidence>
<dbReference type="SMART" id="SM00387">
    <property type="entry name" value="HATPase_c"/>
    <property type="match status" value="1"/>
</dbReference>
<feature type="transmembrane region" description="Helical" evidence="5">
    <location>
        <begin position="173"/>
        <end position="193"/>
    </location>
</feature>
<feature type="compositionally biased region" description="Low complexity" evidence="4">
    <location>
        <begin position="72"/>
        <end position="112"/>
    </location>
</feature>
<keyword evidence="5" id="KW-0812">Transmembrane</keyword>
<evidence type="ECO:0000256" key="3">
    <source>
        <dbReference type="ARBA" id="ARBA00023012"/>
    </source>
</evidence>
<dbReference type="RefSeq" id="WP_381830393.1">
    <property type="nucleotide sequence ID" value="NZ_JBHTCF010000004.1"/>
</dbReference>
<keyword evidence="2 7" id="KW-0418">Kinase</keyword>
<feature type="region of interest" description="Disordered" evidence="4">
    <location>
        <begin position="1"/>
        <end position="117"/>
    </location>
</feature>
<dbReference type="InterPro" id="IPR011712">
    <property type="entry name" value="Sig_transdc_His_kin_sub3_dim/P"/>
</dbReference>
<feature type="transmembrane region" description="Helical" evidence="5">
    <location>
        <begin position="150"/>
        <end position="167"/>
    </location>
</feature>
<comment type="caution">
    <text evidence="7">The sequence shown here is derived from an EMBL/GenBank/DDBJ whole genome shotgun (WGS) entry which is preliminary data.</text>
</comment>
<name>A0ABW2JGL7_9ACTN</name>
<feature type="transmembrane region" description="Helical" evidence="5">
    <location>
        <begin position="280"/>
        <end position="301"/>
    </location>
</feature>
<evidence type="ECO:0000256" key="2">
    <source>
        <dbReference type="ARBA" id="ARBA00022777"/>
    </source>
</evidence>
<dbReference type="GO" id="GO:0016301">
    <property type="term" value="F:kinase activity"/>
    <property type="evidence" value="ECO:0007669"/>
    <property type="project" value="UniProtKB-KW"/>
</dbReference>
<dbReference type="Pfam" id="PF02518">
    <property type="entry name" value="HATPase_c"/>
    <property type="match status" value="1"/>
</dbReference>
<evidence type="ECO:0000313" key="7">
    <source>
        <dbReference type="EMBL" id="MFC7305209.1"/>
    </source>
</evidence>
<evidence type="ECO:0000256" key="5">
    <source>
        <dbReference type="SAM" id="Phobius"/>
    </source>
</evidence>
<keyword evidence="5" id="KW-0472">Membrane</keyword>
<sequence length="568" mass="59344">MPQPGGMQTSQPADAQTPQPADAQTPQPADAQTPQPADAQASQPSGTQRSQPGAQTPPLHGQPPPADSSALSSFRPARAPGSRPRTPTPGSRPRTPTPGSRPRTPTPVSRPAISYGPAPEPVAASALADDAPAPSLPIQLNALQALCRQVFGFRLAMIIIGAPLALSRAEGRFGSVLVGAAVVFSLMGSYAMLRDWERLGPLVLRHRWLMGIDLLFGAVLLLTASPDSTLGYATVCTPLLAGLLYGWRGAGIYTGIQIVVLVAAFTAWRDRLSAPDDPASPASTLLISGFCVAAGIIGVTLRNLMFRFGTATQALSEANARLAVTDAVEAERARLAREMHDSVAKTLHGVALSADALATSADRMDPLTVKHQAGIVARSARRAAAESRELLADLRRRTDYAEGETGSGVDIPAELAARVEDFRTRTGVVCDWHLVGEAPVPLVPHAVARQLLTVATEALENAHRHAEASHVTVELGVTSASGTAAGDLLHLNILDNGKGLPPGTNLEELRRSGHFGLVGMVERAASVGARIRIGRGHGARGTEVRVDLPLSALNTPTLPTPPTTPPSP</sequence>
<evidence type="ECO:0000259" key="6">
    <source>
        <dbReference type="SMART" id="SM00387"/>
    </source>
</evidence>
<accession>A0ABW2JGL7</accession>
<protein>
    <submittedName>
        <fullName evidence="7">Histidine kinase</fullName>
    </submittedName>
</protein>
<proteinExistence type="predicted"/>
<dbReference type="EMBL" id="JBHTCF010000004">
    <property type="protein sequence ID" value="MFC7305209.1"/>
    <property type="molecule type" value="Genomic_DNA"/>
</dbReference>
<dbReference type="Gene3D" id="3.30.565.10">
    <property type="entry name" value="Histidine kinase-like ATPase, C-terminal domain"/>
    <property type="match status" value="1"/>
</dbReference>
<dbReference type="CDD" id="cd16917">
    <property type="entry name" value="HATPase_UhpB-NarQ-NarX-like"/>
    <property type="match status" value="1"/>
</dbReference>
<dbReference type="Gene3D" id="1.20.5.1930">
    <property type="match status" value="1"/>
</dbReference>
<evidence type="ECO:0000256" key="4">
    <source>
        <dbReference type="SAM" id="MobiDB-lite"/>
    </source>
</evidence>
<keyword evidence="1" id="KW-0808">Transferase</keyword>
<feature type="transmembrane region" description="Helical" evidence="5">
    <location>
        <begin position="252"/>
        <end position="268"/>
    </location>
</feature>
<keyword evidence="5" id="KW-1133">Transmembrane helix</keyword>
<dbReference type="InterPro" id="IPR003594">
    <property type="entry name" value="HATPase_dom"/>
</dbReference>